<dbReference type="AlphaFoldDB" id="A0A6N2L283"/>
<name>A0A6N2L283_SALVM</name>
<sequence>MKIQKGYKNDSRPTAGLHLSKMSSLKTKQKLHSRRIVSHGNNDEGLYLSRICYRVDSVKQKVDDIFQPRKNRFLIHFVKGSSLKEVLDKDRQLLQGHLKLVLIKLQHWKVFSTFLRLTDKNADKTHVLVS</sequence>
<proteinExistence type="predicted"/>
<gene>
    <name evidence="1" type="ORF">SVIM_LOCUS129905</name>
</gene>
<dbReference type="EMBL" id="CAADRP010000702">
    <property type="protein sequence ID" value="VFU31357.1"/>
    <property type="molecule type" value="Genomic_DNA"/>
</dbReference>
<evidence type="ECO:0000313" key="1">
    <source>
        <dbReference type="EMBL" id="VFU31357.1"/>
    </source>
</evidence>
<protein>
    <submittedName>
        <fullName evidence="1">Uncharacterized protein</fullName>
    </submittedName>
</protein>
<organism evidence="1">
    <name type="scientific">Salix viminalis</name>
    <name type="common">Common osier</name>
    <name type="synonym">Basket willow</name>
    <dbReference type="NCBI Taxonomy" id="40686"/>
    <lineage>
        <taxon>Eukaryota</taxon>
        <taxon>Viridiplantae</taxon>
        <taxon>Streptophyta</taxon>
        <taxon>Embryophyta</taxon>
        <taxon>Tracheophyta</taxon>
        <taxon>Spermatophyta</taxon>
        <taxon>Magnoliopsida</taxon>
        <taxon>eudicotyledons</taxon>
        <taxon>Gunneridae</taxon>
        <taxon>Pentapetalae</taxon>
        <taxon>rosids</taxon>
        <taxon>fabids</taxon>
        <taxon>Malpighiales</taxon>
        <taxon>Salicaceae</taxon>
        <taxon>Saliceae</taxon>
        <taxon>Salix</taxon>
    </lineage>
</organism>
<accession>A0A6N2L283</accession>
<reference evidence="1" key="1">
    <citation type="submission" date="2019-03" db="EMBL/GenBank/DDBJ databases">
        <authorList>
            <person name="Mank J."/>
            <person name="Almeida P."/>
        </authorList>
    </citation>
    <scope>NUCLEOTIDE SEQUENCE</scope>
    <source>
        <strain evidence="1">78183</strain>
    </source>
</reference>